<dbReference type="Proteomes" id="UP000675881">
    <property type="component" value="Chromosome 6"/>
</dbReference>
<keyword evidence="3" id="KW-1185">Reference proteome</keyword>
<protein>
    <submittedName>
        <fullName evidence="2">(salmon louse) hypothetical protein</fullName>
    </submittedName>
</protein>
<evidence type="ECO:0000313" key="2">
    <source>
        <dbReference type="EMBL" id="CAF2982658.1"/>
    </source>
</evidence>
<evidence type="ECO:0000256" key="1">
    <source>
        <dbReference type="SAM" id="MobiDB-lite"/>
    </source>
</evidence>
<organism evidence="2 3">
    <name type="scientific">Lepeophtheirus salmonis</name>
    <name type="common">Salmon louse</name>
    <name type="synonym">Caligus salmonis</name>
    <dbReference type="NCBI Taxonomy" id="72036"/>
    <lineage>
        <taxon>Eukaryota</taxon>
        <taxon>Metazoa</taxon>
        <taxon>Ecdysozoa</taxon>
        <taxon>Arthropoda</taxon>
        <taxon>Crustacea</taxon>
        <taxon>Multicrustacea</taxon>
        <taxon>Hexanauplia</taxon>
        <taxon>Copepoda</taxon>
        <taxon>Siphonostomatoida</taxon>
        <taxon>Caligidae</taxon>
        <taxon>Lepeophtheirus</taxon>
    </lineage>
</organism>
<feature type="compositionally biased region" description="Basic and acidic residues" evidence="1">
    <location>
        <begin position="1"/>
        <end position="11"/>
    </location>
</feature>
<dbReference type="EMBL" id="HG994585">
    <property type="protein sequence ID" value="CAF2982658.1"/>
    <property type="molecule type" value="Genomic_DNA"/>
</dbReference>
<reference evidence="2" key="1">
    <citation type="submission" date="2021-02" db="EMBL/GenBank/DDBJ databases">
        <authorList>
            <person name="Bekaert M."/>
        </authorList>
    </citation>
    <scope>NUCLEOTIDE SEQUENCE</scope>
    <source>
        <strain evidence="2">IoA-00</strain>
    </source>
</reference>
<gene>
    <name evidence="2" type="ORF">LSAA_11181</name>
</gene>
<dbReference type="AlphaFoldDB" id="A0A7R8D0C9"/>
<feature type="compositionally biased region" description="Polar residues" evidence="1">
    <location>
        <begin position="27"/>
        <end position="46"/>
    </location>
</feature>
<sequence length="150" mass="17445">MDGHIFPDHKFLPTYSTDRPAPIPNRVESNSSDIQQPLTCPLNSRSTLDEEPLTSSTFISPKKIRPFQERHKPKRLCYDFDDDIDTNNALHRILAERTEEYDELDVIQDDIDHDMVVIQAYLRDSGVETIGVYDFLFFRCQCKKSNSFLC</sequence>
<evidence type="ECO:0000313" key="3">
    <source>
        <dbReference type="Proteomes" id="UP000675881"/>
    </source>
</evidence>
<proteinExistence type="predicted"/>
<accession>A0A7R8D0C9</accession>
<name>A0A7R8D0C9_LEPSM</name>
<feature type="region of interest" description="Disordered" evidence="1">
    <location>
        <begin position="1"/>
        <end position="53"/>
    </location>
</feature>